<evidence type="ECO:0000256" key="3">
    <source>
        <dbReference type="ARBA" id="ARBA00022801"/>
    </source>
</evidence>
<feature type="region of interest" description="Disordered" evidence="10">
    <location>
        <begin position="2053"/>
        <end position="2115"/>
    </location>
</feature>
<dbReference type="Pfam" id="PF02922">
    <property type="entry name" value="CBM_48"/>
    <property type="match status" value="1"/>
</dbReference>
<dbReference type="InterPro" id="IPR005323">
    <property type="entry name" value="CBM41_pullulanase"/>
</dbReference>
<dbReference type="InterPro" id="IPR013784">
    <property type="entry name" value="Carb-bd-like_fold"/>
</dbReference>
<organism evidence="14 15">
    <name type="scientific">Metabacillus arenae</name>
    <dbReference type="NCBI Taxonomy" id="2771434"/>
    <lineage>
        <taxon>Bacteria</taxon>
        <taxon>Bacillati</taxon>
        <taxon>Bacillota</taxon>
        <taxon>Bacilli</taxon>
        <taxon>Bacillales</taxon>
        <taxon>Bacillaceae</taxon>
        <taxon>Metabacillus</taxon>
    </lineage>
</organism>
<dbReference type="CDD" id="cd10315">
    <property type="entry name" value="CBM41_pullulanase"/>
    <property type="match status" value="2"/>
</dbReference>
<dbReference type="GO" id="GO:0005975">
    <property type="term" value="P:carbohydrate metabolic process"/>
    <property type="evidence" value="ECO:0007669"/>
    <property type="project" value="InterPro"/>
</dbReference>
<dbReference type="SUPFAM" id="SSF49452">
    <property type="entry name" value="Starch-binding domain-like"/>
    <property type="match status" value="2"/>
</dbReference>
<feature type="transmembrane region" description="Helical" evidence="11">
    <location>
        <begin position="2133"/>
        <end position="2150"/>
    </location>
</feature>
<keyword evidence="15" id="KW-1185">Reference proteome</keyword>
<keyword evidence="11" id="KW-0472">Membrane</keyword>
<dbReference type="Gene3D" id="3.90.400.10">
    <property type="entry name" value="Oligo-1,6-glucosidase, Domain 2"/>
    <property type="match status" value="1"/>
</dbReference>
<dbReference type="EC" id="3.2.1.41" evidence="7"/>
<feature type="domain" description="BIG2" evidence="12">
    <location>
        <begin position="1096"/>
        <end position="1176"/>
    </location>
</feature>
<dbReference type="SMART" id="SM00635">
    <property type="entry name" value="BID_2"/>
    <property type="match status" value="2"/>
</dbReference>
<keyword evidence="3 14" id="KW-0378">Hydrolase</keyword>
<evidence type="ECO:0000256" key="11">
    <source>
        <dbReference type="SAM" id="Phobius"/>
    </source>
</evidence>
<dbReference type="SUPFAM" id="SSF51011">
    <property type="entry name" value="Glycosyl hydrolase domain"/>
    <property type="match status" value="1"/>
</dbReference>
<dbReference type="Gene3D" id="2.60.40.2320">
    <property type="match status" value="1"/>
</dbReference>
<comment type="caution">
    <text evidence="14">The sequence shown here is derived from an EMBL/GenBank/DDBJ whole genome shotgun (WGS) entry which is preliminary data.</text>
</comment>
<dbReference type="Pfam" id="PF16561">
    <property type="entry name" value="AMPK1_CBM"/>
    <property type="match status" value="1"/>
</dbReference>
<dbReference type="Pfam" id="PF02368">
    <property type="entry name" value="Big_2"/>
    <property type="match status" value="2"/>
</dbReference>
<dbReference type="SMART" id="SM00642">
    <property type="entry name" value="Aamy"/>
    <property type="match status" value="1"/>
</dbReference>
<dbReference type="SUPFAM" id="SSF81296">
    <property type="entry name" value="E set domains"/>
    <property type="match status" value="2"/>
</dbReference>
<evidence type="ECO:0000256" key="5">
    <source>
        <dbReference type="ARBA" id="ARBA00023295"/>
    </source>
</evidence>
<dbReference type="InterPro" id="IPR049117">
    <property type="entry name" value="pulA_all-beta"/>
</dbReference>
<gene>
    <name evidence="14" type="primary">pulA</name>
    <name evidence="14" type="ORF">IC621_15750</name>
</gene>
<dbReference type="InterPro" id="IPR017853">
    <property type="entry name" value="GH"/>
</dbReference>
<evidence type="ECO:0000256" key="8">
    <source>
        <dbReference type="ARBA" id="ARBA00029618"/>
    </source>
</evidence>
<evidence type="ECO:0000256" key="2">
    <source>
        <dbReference type="ARBA" id="ARBA00022729"/>
    </source>
</evidence>
<evidence type="ECO:0000313" key="15">
    <source>
        <dbReference type="Proteomes" id="UP000626844"/>
    </source>
</evidence>
<evidence type="ECO:0000256" key="6">
    <source>
        <dbReference type="ARBA" id="ARBA00023965"/>
    </source>
</evidence>
<dbReference type="NCBIfam" id="TIGR02104">
    <property type="entry name" value="pulA_typeI"/>
    <property type="match status" value="1"/>
</dbReference>
<dbReference type="Gene3D" id="2.60.40.1180">
    <property type="entry name" value="Golgi alpha-mannosidase II"/>
    <property type="match status" value="2"/>
</dbReference>
<keyword evidence="11" id="KW-1133">Transmembrane helix</keyword>
<dbReference type="Gene3D" id="2.60.40.1110">
    <property type="match status" value="2"/>
</dbReference>
<dbReference type="Pfam" id="PF03714">
    <property type="entry name" value="PUD"/>
    <property type="match status" value="2"/>
</dbReference>
<keyword evidence="2" id="KW-0732">Signal</keyword>
<dbReference type="InterPro" id="IPR003343">
    <property type="entry name" value="Big_2"/>
</dbReference>
<dbReference type="Gene3D" id="3.20.20.80">
    <property type="entry name" value="Glycosidases"/>
    <property type="match status" value="2"/>
</dbReference>
<dbReference type="Pfam" id="PF00128">
    <property type="entry name" value="Alpha-amylase"/>
    <property type="match status" value="2"/>
</dbReference>
<dbReference type="CDD" id="cd02859">
    <property type="entry name" value="E_set_AMPKbeta_like_N"/>
    <property type="match status" value="1"/>
</dbReference>
<evidence type="ECO:0000259" key="12">
    <source>
        <dbReference type="SMART" id="SM00635"/>
    </source>
</evidence>
<dbReference type="SUPFAM" id="SSF51445">
    <property type="entry name" value="(Trans)glycosidases"/>
    <property type="match status" value="2"/>
</dbReference>
<dbReference type="SUPFAM" id="SSF49373">
    <property type="entry name" value="Invasin/intimin cell-adhesion fragments"/>
    <property type="match status" value="2"/>
</dbReference>
<dbReference type="InterPro" id="IPR032640">
    <property type="entry name" value="AMPK1_CBM"/>
</dbReference>
<feature type="domain" description="BIG2" evidence="12">
    <location>
        <begin position="1181"/>
        <end position="1260"/>
    </location>
</feature>
<dbReference type="EMBL" id="JACXAI010000020">
    <property type="protein sequence ID" value="MBD1381691.1"/>
    <property type="molecule type" value="Genomic_DNA"/>
</dbReference>
<keyword evidence="4" id="KW-0106">Calcium</keyword>
<dbReference type="Gene3D" id="2.60.40.10">
    <property type="entry name" value="Immunoglobulins"/>
    <property type="match status" value="3"/>
</dbReference>
<dbReference type="Pfam" id="PF21653">
    <property type="entry name" value="pulA_all-beta"/>
    <property type="match status" value="1"/>
</dbReference>
<dbReference type="Gene3D" id="2.60.40.1080">
    <property type="match status" value="2"/>
</dbReference>
<dbReference type="InterPro" id="IPR011840">
    <property type="entry name" value="PulA_typeI"/>
</dbReference>
<comment type="catalytic activity">
    <reaction evidence="6">
        <text>Hydrolysis of (1-&gt;6)-alpha-D-glucosidic linkages in pullulan, amylopectin and glycogen, and in the alpha- and beta-limit dextrins of amylopectin and glycogen.</text>
        <dbReference type="EC" id="3.2.1.41"/>
    </reaction>
</comment>
<dbReference type="InterPro" id="IPR013783">
    <property type="entry name" value="Ig-like_fold"/>
</dbReference>
<proteinExistence type="inferred from homology"/>
<dbReference type="GO" id="GO:0030246">
    <property type="term" value="F:carbohydrate binding"/>
    <property type="evidence" value="ECO:0007669"/>
    <property type="project" value="InterPro"/>
</dbReference>
<evidence type="ECO:0000256" key="7">
    <source>
        <dbReference type="ARBA" id="ARBA00024062"/>
    </source>
</evidence>
<feature type="domain" description="Glycosyl hydrolase family 13 catalytic" evidence="13">
    <location>
        <begin position="1580"/>
        <end position="1961"/>
    </location>
</feature>
<comment type="similarity">
    <text evidence="1">Belongs to the glycosyl hydrolase 13 family.</text>
</comment>
<evidence type="ECO:0000313" key="14">
    <source>
        <dbReference type="EMBL" id="MBD1381691.1"/>
    </source>
</evidence>
<dbReference type="InterPro" id="IPR014756">
    <property type="entry name" value="Ig_E-set"/>
</dbReference>
<evidence type="ECO:0000256" key="10">
    <source>
        <dbReference type="SAM" id="MobiDB-lite"/>
    </source>
</evidence>
<dbReference type="InterPro" id="IPR004193">
    <property type="entry name" value="Glyco_hydro_13_N"/>
</dbReference>
<dbReference type="Proteomes" id="UP000626844">
    <property type="component" value="Unassembled WGS sequence"/>
</dbReference>
<dbReference type="InterPro" id="IPR045857">
    <property type="entry name" value="O16G_dom_2"/>
</dbReference>
<name>A0A926RY52_9BACI</name>
<reference evidence="14" key="1">
    <citation type="submission" date="2020-09" db="EMBL/GenBank/DDBJ databases">
        <title>A novel bacterium of genus Bacillus, isolated from South China Sea.</title>
        <authorList>
            <person name="Huang H."/>
            <person name="Mo K."/>
            <person name="Hu Y."/>
        </authorList>
    </citation>
    <scope>NUCLEOTIDE SEQUENCE</scope>
    <source>
        <strain evidence="14">IB182487</strain>
    </source>
</reference>
<dbReference type="GO" id="GO:0051060">
    <property type="term" value="F:pullulanase activity"/>
    <property type="evidence" value="ECO:0007669"/>
    <property type="project" value="UniProtKB-EC"/>
</dbReference>
<evidence type="ECO:0000259" key="13">
    <source>
        <dbReference type="SMART" id="SM00642"/>
    </source>
</evidence>
<evidence type="ECO:0000256" key="1">
    <source>
        <dbReference type="ARBA" id="ARBA00008061"/>
    </source>
</evidence>
<dbReference type="RefSeq" id="WP_191159281.1">
    <property type="nucleotide sequence ID" value="NZ_JACXAI010000020.1"/>
</dbReference>
<evidence type="ECO:0000256" key="4">
    <source>
        <dbReference type="ARBA" id="ARBA00022837"/>
    </source>
</evidence>
<evidence type="ECO:0000256" key="9">
    <source>
        <dbReference type="ARBA" id="ARBA00031076"/>
    </source>
</evidence>
<dbReference type="CDD" id="cd11341">
    <property type="entry name" value="AmyAc_Pullulanase_LD-like"/>
    <property type="match status" value="1"/>
</dbReference>
<dbReference type="PANTHER" id="PTHR43002">
    <property type="entry name" value="GLYCOGEN DEBRANCHING ENZYME"/>
    <property type="match status" value="1"/>
</dbReference>
<accession>A0A926RY52</accession>
<dbReference type="CDD" id="cd02860">
    <property type="entry name" value="E_set_Pullulanase"/>
    <property type="match status" value="1"/>
</dbReference>
<dbReference type="InterPro" id="IPR006047">
    <property type="entry name" value="GH13_cat_dom"/>
</dbReference>
<sequence length="2159" mass="243069">MNKRGISYLLVFVLIFSMFANVFSMQAGQASGPATIQADKQTEAQLNNPELNEDGSIAFFYQGKEKTNHVRVAGAFTDWEKNAIEMKKTDHQTWEATTTISPGIYAYKLIVDGEWILDPHNDEIIQGEYGDDSKLIVPGLTLSNSSEIEKGTEIILDAGLIDEQGEKTSVDPKWSLKNTIEGVQIEGQTLTLDNSVAKETEFTIIGHYEDFTIEKTFKVEESLYEYTINYFRYDGMQEKYDMWIWEDNKDGKEYEFTDKKDNFVQGTHKFNTNKINVITRPGDWSSQEATRTIQMPEGKTKVEVWIIEGVKEVYYNKDDFDLSARIQAAFMDSENRITLTTTHLIEENDLSTFSLTDQTNNQKIKTEAKVTKSNQVQLTVLEPDKIDVRNLYEVRSEQFSPSNVTMRKVLDNKKYFYEADDLGLTYSPEKSSFKIWAPTAVNVHVSLYDEAGTYINSGTVEDHTGGRETAMKRADNGVWSQDLNGDHQGKYYMFKLEFADGTTNYAVDPYSRAVSANGQRSAIVNLANTDPADWPSDQKPVTVNPTDSVLYELHVRDFSMDENSGLDHKGKFKAFTESGKKTVNGEPSGIDYLQELGVTHVHLLPSYDFKTVNELTVDDENNKNPKFNWGYDPQNYNVPEGSYSTNPLDPVTRIKEFKEMVKSMHDHDMRVVMDVVYNHSFEVPNGPFEKIVPGYFYRTTDTGDLANGSGVGNEIATERPMVRKFIKDSVRYWAEEYNVDGFRFDLMGLIDITTMEQITKELHEEVDPSILIYGEPWQAGGSPLPESEQTLKGSQKDKNFAVFNDNLRGAIKGGSDDASKGFATGEPGKEADLVKGILGAITDFTNSPLETINYVTAHDNLNLWDKVIKTQGLEEEEGFIHIKDGVLQGEDAARYRSVEEAVEAATPHHAVDLDNVMANETVKRSLLSNGIVLTSQGIPFIHAGEEFLRTKYGDHNSYKSPDAVNQIRWNDKKDFKPVFDYYKGLIELRKTHPAFRMSSKEAIEKNIEIFKQDGNIVAYQLKNHANHDTWKNIVVIFNGNNESRSVNLPSSAKWNVVVNEQKAGVEKLTEVNGDHVTIAPLSMMVLYDVEEKYTPEIASIDVSPSSIALNPGDTRMIRGIIKDQKGNPILSEQINWSSSNDQVAKIGQNGKVTAISKGKAVITASAGSIHSTIEVTVDNLIPDSITLSGQDTVFEGLTVQLHPTVKDQYEQKMPAPEIIWNSSNKDVASVNSNGVVTGLKPGKTTITAKAGPAIAEKQVEVKKYVQRKVQITYVRDDQNYEDWNIWTWQTGAEDGEKRFTDITEQGAVTTFDIGPDASQIGFVIRKGSDWNSAIKDPYGEDRYIEVDPNESITKAVIKSGEKEFHTVPNVNGPVLQDGKVTFFYRNPELYERNEMDQVDKVQVKVNNQKYDMTYEPENEYFTFTLEDIEEGTHEYSFLVTTNGQTTEVTDPYNTNENGKSEFTYQIPDLDVTAQVYPTAISSNENAVITTSIFSKEPVSIKETYVDLKEIGGPDKVAIDPLLNKLSIAVEDDVTSGEKVLPVTIVDEFGNKHEHEAKVEVKPRQAVGELDFDWDEARIYFLLTDRFYDGDPSNNNPNGENYNTSHPETYHGGDIEGITEKLDYLDELGINTIWITPIVDNIDWDLRHDNEGHQYGYHGYWAKNFTKMDEHLGDQEDMKELISKAHDKGIKIMVDVVLNHTGYGLKVNDPSIGKGISNFPTDEDRKQFKGMLRDGGTDVVKGEVAGLPDLITEDPHVREQMIKWQTEWLEKVRTEDGETIDYFRVDTVKHVEETTWNAFKNELTEIKPDFKMIGENYGASYNNTGGYLDSGQMDSLLDFGFKSIAKDFIDGKIEAAESEMRSRNGFLSNTATMGQFLSSHDEDGFLLAHADGDVSKQMIAASLQITAKGQPVIYYGEELGESGKHAGDMDKGEFNENRYDMPWDKIKDNDLLEHYQTLLNIREDFSKVFSKGDRDTLAGGDEEGYSVFSRSYGDQTVTVGINMTDMKKNIDLTLPYDKGTKLVDLYSGKKYKVKKDSKIKIKLSERHEGGTFVLVRASDIEAPDPDEIPDKEKEMTPGPPKNNDGRKNDNQNDDNRKNDKVENDQSAKEQGTANEGESIEVNGFGLPITATQNYTYLLAGIVLLLFGRILYVKWKNSLKS</sequence>
<keyword evidence="5 14" id="KW-0326">Glycosidase</keyword>
<keyword evidence="11" id="KW-0812">Transmembrane</keyword>
<dbReference type="InterPro" id="IPR013780">
    <property type="entry name" value="Glyco_hydro_b"/>
</dbReference>
<dbReference type="InterPro" id="IPR008964">
    <property type="entry name" value="Invasin/intimin_cell_adhesion"/>
</dbReference>
<protein>
    <recommendedName>
        <fullName evidence="7">pullulanase</fullName>
        <ecNumber evidence="7">3.2.1.41</ecNumber>
    </recommendedName>
    <alternativeName>
        <fullName evidence="8">Alpha-dextrin endo-1,6-alpha-glucosidase</fullName>
    </alternativeName>
    <alternativeName>
        <fullName evidence="9">Pullulan 6-glucanohydrolase</fullName>
    </alternativeName>
</protein>
<feature type="compositionally biased region" description="Basic and acidic residues" evidence="10">
    <location>
        <begin position="2082"/>
        <end position="2106"/>
    </location>
</feature>